<feature type="non-terminal residue" evidence="1">
    <location>
        <position position="196"/>
    </location>
</feature>
<reference evidence="1 2" key="1">
    <citation type="journal article" date="2015" name="Genome Biol. Evol.">
        <title>Comparative Genomics of a Bacterivorous Green Alga Reveals Evolutionary Causalities and Consequences of Phago-Mixotrophic Mode of Nutrition.</title>
        <authorList>
            <person name="Burns J.A."/>
            <person name="Paasch A."/>
            <person name="Narechania A."/>
            <person name="Kim E."/>
        </authorList>
    </citation>
    <scope>NUCLEOTIDE SEQUENCE [LARGE SCALE GENOMIC DNA]</scope>
    <source>
        <strain evidence="1 2">PLY_AMNH</strain>
    </source>
</reference>
<protein>
    <submittedName>
        <fullName evidence="1">Uncharacterized protein</fullName>
    </submittedName>
</protein>
<organism evidence="1 2">
    <name type="scientific">Cymbomonas tetramitiformis</name>
    <dbReference type="NCBI Taxonomy" id="36881"/>
    <lineage>
        <taxon>Eukaryota</taxon>
        <taxon>Viridiplantae</taxon>
        <taxon>Chlorophyta</taxon>
        <taxon>Pyramimonadophyceae</taxon>
        <taxon>Pyramimonadales</taxon>
        <taxon>Pyramimonadaceae</taxon>
        <taxon>Cymbomonas</taxon>
    </lineage>
</organism>
<gene>
    <name evidence="1" type="ORF">CYMTET_14176</name>
</gene>
<dbReference type="EMBL" id="LGRX02005846">
    <property type="protein sequence ID" value="KAK3277843.1"/>
    <property type="molecule type" value="Genomic_DNA"/>
</dbReference>
<evidence type="ECO:0000313" key="2">
    <source>
        <dbReference type="Proteomes" id="UP001190700"/>
    </source>
</evidence>
<keyword evidence="2" id="KW-1185">Reference proteome</keyword>
<sequence>MLLSLRGTFNTYSHVCQDERSSPCSGRHQLICTRRRRDKPTWQPQRWSVCEHRVEGVKAEGSSGRISAPATDRASSSYTNPDSVVGGKFCANPKCEAKFYEVSALMNRDVEWVAKRCMSLAAVVSPAGLPADQCGLSEEKTDDFTLEMQWVSRMDARFLAHAIVAIADATRRVVSLRAVLPRRVPVERICIACPSL</sequence>
<evidence type="ECO:0000313" key="1">
    <source>
        <dbReference type="EMBL" id="KAK3277843.1"/>
    </source>
</evidence>
<dbReference type="AlphaFoldDB" id="A0AAE0GGX3"/>
<comment type="caution">
    <text evidence="1">The sequence shown here is derived from an EMBL/GenBank/DDBJ whole genome shotgun (WGS) entry which is preliminary data.</text>
</comment>
<name>A0AAE0GGX3_9CHLO</name>
<proteinExistence type="predicted"/>
<dbReference type="Proteomes" id="UP001190700">
    <property type="component" value="Unassembled WGS sequence"/>
</dbReference>
<accession>A0AAE0GGX3</accession>